<dbReference type="AlphaFoldDB" id="A0AAV4UB62"/>
<accession>A0AAV4UB62</accession>
<sequence>MLPPERPGMTVGQVDAIATANFHDHQIPINEKASVVARSKKATHNLIEEMGTRFDGVASIPLSLIMTATISVLREMIANAGGLFLCGFYSRS</sequence>
<dbReference type="Proteomes" id="UP001054837">
    <property type="component" value="Unassembled WGS sequence"/>
</dbReference>
<keyword evidence="2" id="KW-1185">Reference proteome</keyword>
<protein>
    <submittedName>
        <fullName evidence="1">Uncharacterized protein</fullName>
    </submittedName>
</protein>
<evidence type="ECO:0000313" key="1">
    <source>
        <dbReference type="EMBL" id="GIY55023.1"/>
    </source>
</evidence>
<gene>
    <name evidence="1" type="ORF">CDAR_254511</name>
</gene>
<organism evidence="1 2">
    <name type="scientific">Caerostris darwini</name>
    <dbReference type="NCBI Taxonomy" id="1538125"/>
    <lineage>
        <taxon>Eukaryota</taxon>
        <taxon>Metazoa</taxon>
        <taxon>Ecdysozoa</taxon>
        <taxon>Arthropoda</taxon>
        <taxon>Chelicerata</taxon>
        <taxon>Arachnida</taxon>
        <taxon>Araneae</taxon>
        <taxon>Araneomorphae</taxon>
        <taxon>Entelegynae</taxon>
        <taxon>Araneoidea</taxon>
        <taxon>Araneidae</taxon>
        <taxon>Caerostris</taxon>
    </lineage>
</organism>
<comment type="caution">
    <text evidence="1">The sequence shown here is derived from an EMBL/GenBank/DDBJ whole genome shotgun (WGS) entry which is preliminary data.</text>
</comment>
<evidence type="ECO:0000313" key="2">
    <source>
        <dbReference type="Proteomes" id="UP001054837"/>
    </source>
</evidence>
<reference evidence="1 2" key="1">
    <citation type="submission" date="2021-06" db="EMBL/GenBank/DDBJ databases">
        <title>Caerostris darwini draft genome.</title>
        <authorList>
            <person name="Kono N."/>
            <person name="Arakawa K."/>
        </authorList>
    </citation>
    <scope>NUCLEOTIDE SEQUENCE [LARGE SCALE GENOMIC DNA]</scope>
</reference>
<proteinExistence type="predicted"/>
<dbReference type="EMBL" id="BPLQ01011025">
    <property type="protein sequence ID" value="GIY55023.1"/>
    <property type="molecule type" value="Genomic_DNA"/>
</dbReference>
<name>A0AAV4UB62_9ARAC</name>